<proteinExistence type="predicted"/>
<organism evidence="2 3">
    <name type="scientific">Catellatospora methionotrophica</name>
    <dbReference type="NCBI Taxonomy" id="121620"/>
    <lineage>
        <taxon>Bacteria</taxon>
        <taxon>Bacillati</taxon>
        <taxon>Actinomycetota</taxon>
        <taxon>Actinomycetes</taxon>
        <taxon>Micromonosporales</taxon>
        <taxon>Micromonosporaceae</taxon>
        <taxon>Catellatospora</taxon>
    </lineage>
</organism>
<keyword evidence="1" id="KW-1133">Transmembrane helix</keyword>
<name>A0A8J3LA38_9ACTN</name>
<feature type="transmembrane region" description="Helical" evidence="1">
    <location>
        <begin position="21"/>
        <end position="37"/>
    </location>
</feature>
<evidence type="ECO:0000313" key="2">
    <source>
        <dbReference type="EMBL" id="GIG11889.1"/>
    </source>
</evidence>
<reference evidence="2" key="1">
    <citation type="submission" date="2021-01" db="EMBL/GenBank/DDBJ databases">
        <title>Whole genome shotgun sequence of Catellatospora methionotrophica NBRC 14553.</title>
        <authorList>
            <person name="Komaki H."/>
            <person name="Tamura T."/>
        </authorList>
    </citation>
    <scope>NUCLEOTIDE SEQUENCE</scope>
    <source>
        <strain evidence="2">NBRC 14553</strain>
    </source>
</reference>
<keyword evidence="3" id="KW-1185">Reference proteome</keyword>
<gene>
    <name evidence="2" type="ORF">Cme02nite_02210</name>
</gene>
<dbReference type="EMBL" id="BONJ01000001">
    <property type="protein sequence ID" value="GIG11889.1"/>
    <property type="molecule type" value="Genomic_DNA"/>
</dbReference>
<sequence>MTINEGTLWQAGKRGRNWARWFVWAAVTPSAAYLGLLRSDSSFYGYLLVGAAGLAAVIGIVYWFWDRPRVVEIKLLDSATPVLAVRTVSGRVDQVDPQDVGSLHLDCLYPAYDPDSYGQADIRNSDNVLLLRLRDGRSYRTRPTAYMHDSRRDALWAEWQRLCPRATARTATRFRTSGTND</sequence>
<keyword evidence="1" id="KW-0472">Membrane</keyword>
<evidence type="ECO:0000256" key="1">
    <source>
        <dbReference type="SAM" id="Phobius"/>
    </source>
</evidence>
<comment type="caution">
    <text evidence="2">The sequence shown here is derived from an EMBL/GenBank/DDBJ whole genome shotgun (WGS) entry which is preliminary data.</text>
</comment>
<evidence type="ECO:0000313" key="3">
    <source>
        <dbReference type="Proteomes" id="UP000660339"/>
    </source>
</evidence>
<feature type="transmembrane region" description="Helical" evidence="1">
    <location>
        <begin position="43"/>
        <end position="65"/>
    </location>
</feature>
<dbReference type="AlphaFoldDB" id="A0A8J3LA38"/>
<dbReference type="Proteomes" id="UP000660339">
    <property type="component" value="Unassembled WGS sequence"/>
</dbReference>
<dbReference type="RefSeq" id="WP_166380528.1">
    <property type="nucleotide sequence ID" value="NZ_BAAATT010000011.1"/>
</dbReference>
<accession>A0A8J3LA38</accession>
<protein>
    <submittedName>
        <fullName evidence="2">Uncharacterized protein</fullName>
    </submittedName>
</protein>
<keyword evidence="1" id="KW-0812">Transmembrane</keyword>